<evidence type="ECO:0000313" key="2">
    <source>
        <dbReference type="Proteomes" id="UP000199208"/>
    </source>
</evidence>
<dbReference type="SUPFAM" id="SSF52833">
    <property type="entry name" value="Thioredoxin-like"/>
    <property type="match status" value="1"/>
</dbReference>
<dbReference type="Gene3D" id="3.40.30.10">
    <property type="entry name" value="Glutaredoxin"/>
    <property type="match status" value="1"/>
</dbReference>
<dbReference type="Proteomes" id="UP000199208">
    <property type="component" value="Unassembled WGS sequence"/>
</dbReference>
<dbReference type="InterPro" id="IPR036249">
    <property type="entry name" value="Thioredoxin-like_sf"/>
</dbReference>
<sequence length="43" mass="4839">MSSVALNKEAPDFQMDDYKGDLFKLSDFQGKSNVLIVLNRGFV</sequence>
<accession>A0A1G5S3N7</accession>
<protein>
    <recommendedName>
        <fullName evidence="3">AhpC/TSA family protein</fullName>
    </recommendedName>
</protein>
<reference evidence="1 2" key="1">
    <citation type="submission" date="2016-10" db="EMBL/GenBank/DDBJ databases">
        <authorList>
            <person name="de Groot N.N."/>
        </authorList>
    </citation>
    <scope>NUCLEOTIDE SEQUENCE [LARGE SCALE GENOMIC DNA]</scope>
    <source>
        <strain evidence="1 2">DSM 2784</strain>
    </source>
</reference>
<evidence type="ECO:0008006" key="3">
    <source>
        <dbReference type="Google" id="ProtNLM"/>
    </source>
</evidence>
<evidence type="ECO:0000313" key="1">
    <source>
        <dbReference type="EMBL" id="SCZ80943.1"/>
    </source>
</evidence>
<dbReference type="AlphaFoldDB" id="A0A1G5S3N7"/>
<organism evidence="1 2">
    <name type="scientific">Acidaminobacter hydrogenoformans DSM 2784</name>
    <dbReference type="NCBI Taxonomy" id="1120920"/>
    <lineage>
        <taxon>Bacteria</taxon>
        <taxon>Bacillati</taxon>
        <taxon>Bacillota</taxon>
        <taxon>Clostridia</taxon>
        <taxon>Peptostreptococcales</taxon>
        <taxon>Acidaminobacteraceae</taxon>
        <taxon>Acidaminobacter</taxon>
    </lineage>
</organism>
<gene>
    <name evidence="1" type="ORF">SAMN03080599_02527</name>
</gene>
<proteinExistence type="predicted"/>
<name>A0A1G5S3N7_9FIRM</name>
<dbReference type="EMBL" id="FMWL01000015">
    <property type="protein sequence ID" value="SCZ80943.1"/>
    <property type="molecule type" value="Genomic_DNA"/>
</dbReference>
<dbReference type="STRING" id="1120920.SAMN03080599_02527"/>
<keyword evidence="2" id="KW-1185">Reference proteome</keyword>